<dbReference type="InterPro" id="IPR017907">
    <property type="entry name" value="Znf_RING_CS"/>
</dbReference>
<dbReference type="PROSITE" id="PS50089">
    <property type="entry name" value="ZF_RING_2"/>
    <property type="match status" value="1"/>
</dbReference>
<dbReference type="PROSITE" id="PS50119">
    <property type="entry name" value="ZF_BBOX"/>
    <property type="match status" value="1"/>
</dbReference>
<dbReference type="PANTHER" id="PTHR25462">
    <property type="entry name" value="BONUS, ISOFORM C-RELATED"/>
    <property type="match status" value="1"/>
</dbReference>
<dbReference type="SMART" id="SM00557">
    <property type="entry name" value="IG_FLMN"/>
    <property type="match status" value="1"/>
</dbReference>
<evidence type="ECO:0000313" key="12">
    <source>
        <dbReference type="Proteomes" id="UP001642540"/>
    </source>
</evidence>
<dbReference type="SMART" id="SM00184">
    <property type="entry name" value="RING"/>
    <property type="match status" value="1"/>
</dbReference>
<evidence type="ECO:0000256" key="6">
    <source>
        <dbReference type="PROSITE-ProRule" id="PRU00024"/>
    </source>
</evidence>
<keyword evidence="4 6" id="KW-0863">Zinc-finger</keyword>
<dbReference type="CDD" id="cd16579">
    <property type="entry name" value="RING-HC_PML_C-V"/>
    <property type="match status" value="1"/>
</dbReference>
<dbReference type="Gene3D" id="2.60.40.10">
    <property type="entry name" value="Immunoglobulins"/>
    <property type="match status" value="1"/>
</dbReference>
<evidence type="ECO:0000256" key="4">
    <source>
        <dbReference type="ARBA" id="ARBA00022771"/>
    </source>
</evidence>
<dbReference type="InterPro" id="IPR001841">
    <property type="entry name" value="Znf_RING"/>
</dbReference>
<keyword evidence="12" id="KW-1185">Reference proteome</keyword>
<dbReference type="PROSITE" id="PS00518">
    <property type="entry name" value="ZF_RING_1"/>
    <property type="match status" value="1"/>
</dbReference>
<feature type="domain" description="B box-type" evidence="10">
    <location>
        <begin position="151"/>
        <end position="191"/>
    </location>
</feature>
<evidence type="ECO:0000256" key="3">
    <source>
        <dbReference type="ARBA" id="ARBA00022737"/>
    </source>
</evidence>
<keyword evidence="2" id="KW-0479">Metal-binding</keyword>
<evidence type="ECO:0000259" key="9">
    <source>
        <dbReference type="PROSITE" id="PS50089"/>
    </source>
</evidence>
<accession>A0ABP1RXH3</accession>
<dbReference type="PANTHER" id="PTHR25462:SF285">
    <property type="entry name" value="RING-TYPE DOMAIN-CONTAINING PROTEIN"/>
    <property type="match status" value="1"/>
</dbReference>
<dbReference type="InterPro" id="IPR000315">
    <property type="entry name" value="Znf_B-box"/>
</dbReference>
<evidence type="ECO:0000256" key="1">
    <source>
        <dbReference type="ARBA" id="ARBA00008518"/>
    </source>
</evidence>
<name>A0ABP1RXH3_9HEXA</name>
<reference evidence="11 12" key="1">
    <citation type="submission" date="2024-08" db="EMBL/GenBank/DDBJ databases">
        <authorList>
            <person name="Cucini C."/>
            <person name="Frati F."/>
        </authorList>
    </citation>
    <scope>NUCLEOTIDE SEQUENCE [LARGE SCALE GENOMIC DNA]</scope>
</reference>
<dbReference type="Proteomes" id="UP001642540">
    <property type="component" value="Unassembled WGS sequence"/>
</dbReference>
<feature type="domain" description="RING-type" evidence="9">
    <location>
        <begin position="42"/>
        <end position="114"/>
    </location>
</feature>
<evidence type="ECO:0000256" key="5">
    <source>
        <dbReference type="ARBA" id="ARBA00022833"/>
    </source>
</evidence>
<dbReference type="InterPro" id="IPR047153">
    <property type="entry name" value="TRIM45/56/19-like"/>
</dbReference>
<dbReference type="Pfam" id="PF00630">
    <property type="entry name" value="Filamin"/>
    <property type="match status" value="1"/>
</dbReference>
<protein>
    <recommendedName>
        <fullName evidence="13">Tripartite motif-containing protein 2</fullName>
    </recommendedName>
</protein>
<dbReference type="SUPFAM" id="SSF57850">
    <property type="entry name" value="RING/U-box"/>
    <property type="match status" value="1"/>
</dbReference>
<evidence type="ECO:0000313" key="11">
    <source>
        <dbReference type="EMBL" id="CAL8138048.1"/>
    </source>
</evidence>
<evidence type="ECO:0008006" key="13">
    <source>
        <dbReference type="Google" id="ProtNLM"/>
    </source>
</evidence>
<evidence type="ECO:0000259" key="10">
    <source>
        <dbReference type="PROSITE" id="PS50119"/>
    </source>
</evidence>
<proteinExistence type="inferred from homology"/>
<dbReference type="SUPFAM" id="SSF101898">
    <property type="entry name" value="NHL repeat"/>
    <property type="match status" value="1"/>
</dbReference>
<dbReference type="EMBL" id="CAXLJM020000121">
    <property type="protein sequence ID" value="CAL8138048.1"/>
    <property type="molecule type" value="Genomic_DNA"/>
</dbReference>
<dbReference type="Gene3D" id="2.120.10.30">
    <property type="entry name" value="TolB, C-terminal domain"/>
    <property type="match status" value="1"/>
</dbReference>
<dbReference type="Gene3D" id="3.30.40.10">
    <property type="entry name" value="Zinc/RING finger domain, C3HC4 (zinc finger)"/>
    <property type="match status" value="1"/>
</dbReference>
<feature type="repeat" description="Filamin" evidence="7">
    <location>
        <begin position="368"/>
        <end position="452"/>
    </location>
</feature>
<comment type="similarity">
    <text evidence="1">Belongs to the TRIM/RBCC family.</text>
</comment>
<dbReference type="InterPro" id="IPR013783">
    <property type="entry name" value="Ig-like_fold"/>
</dbReference>
<dbReference type="InterPro" id="IPR011042">
    <property type="entry name" value="6-blade_b-propeller_TolB-like"/>
</dbReference>
<dbReference type="Gene3D" id="3.30.160.60">
    <property type="entry name" value="Classic Zinc Finger"/>
    <property type="match status" value="1"/>
</dbReference>
<evidence type="ECO:0000256" key="7">
    <source>
        <dbReference type="PROSITE-ProRule" id="PRU00087"/>
    </source>
</evidence>
<dbReference type="InterPro" id="IPR017868">
    <property type="entry name" value="Filamin/ABP280_repeat-like"/>
</dbReference>
<dbReference type="PROSITE" id="PS50194">
    <property type="entry name" value="FILAMIN_REPEAT"/>
    <property type="match status" value="1"/>
</dbReference>
<sequence>MDDRIQVAFQTRMGEQVVRMTSTLVETVSINYEDFNESFLTCGTCLCTYDGGEHTPKLLACSHTVCLHCLGRIAAVAAPTQPILSMSASPSPSTSSSGTIPREPVATFRCPICRELITVPRGGVAALPPSFLVNQLLDLMASQRREVVPKCSTHSNQELLFCENCDSVFCAACKTSPHTTAQSGSHNVIPFAVAIKRMSEILLYKANECISKLDEAAECISDELRRLDEAEHTACEVAEQAFEEAVRLLQKRKQQYFSKIKEIAGEKREKLSEQVELIDKEKAKVRESCDGLEYQVEVRHITKRISELSSQLDSFTSLRHPRENAYILCKTQSDYTSLETAVSTDIHTSNTYPPLCTLKLLPGCILSVGIQVDLLLETRDYHNEVKKVGGDPVSVKVIGQSGSVMPSSQVSLTDNEDGTFTISFTPTDVGQFTVQAKIFNRPISDENFLVEISGHNDPIKVWGKGDLCQPVSISRNDVGELFILDTGNARVVVLDKNISIVRVLENETLKGRSCTGITYSVATDSVLVVNWRTKEVTSISPTDGSTRSSFTYGGFAEPIGISVDRKGNVFVADNGAKSIFAFDTDGNFKYAIQRDSFGLLGGVAVSPDDKTVVVADTSLFVISGLGSPQQQDREIKVPGKGRFGGVVVDAQGVIVATRTEKNRSFLQIFKENKLASTIDSFNSKLRRPSDVAFISPNHILVVDLGNDCVKQYRYK</sequence>
<dbReference type="InterPro" id="IPR001298">
    <property type="entry name" value="Filamin/ABP280_rpt"/>
</dbReference>
<dbReference type="Pfam" id="PF00643">
    <property type="entry name" value="zf-B_box"/>
    <property type="match status" value="1"/>
</dbReference>
<keyword evidence="3" id="KW-0677">Repeat</keyword>
<dbReference type="PROSITE" id="PS51125">
    <property type="entry name" value="NHL"/>
    <property type="match status" value="1"/>
</dbReference>
<dbReference type="InterPro" id="IPR014756">
    <property type="entry name" value="Ig_E-set"/>
</dbReference>
<dbReference type="SUPFAM" id="SSF81296">
    <property type="entry name" value="E set domains"/>
    <property type="match status" value="1"/>
</dbReference>
<dbReference type="SUPFAM" id="SSF57845">
    <property type="entry name" value="B-box zinc-binding domain"/>
    <property type="match status" value="1"/>
</dbReference>
<dbReference type="InterPro" id="IPR001258">
    <property type="entry name" value="NHL_repeat"/>
</dbReference>
<organism evidence="11 12">
    <name type="scientific">Orchesella dallaii</name>
    <dbReference type="NCBI Taxonomy" id="48710"/>
    <lineage>
        <taxon>Eukaryota</taxon>
        <taxon>Metazoa</taxon>
        <taxon>Ecdysozoa</taxon>
        <taxon>Arthropoda</taxon>
        <taxon>Hexapoda</taxon>
        <taxon>Collembola</taxon>
        <taxon>Entomobryomorpha</taxon>
        <taxon>Entomobryoidea</taxon>
        <taxon>Orchesellidae</taxon>
        <taxon>Orchesellinae</taxon>
        <taxon>Orchesella</taxon>
    </lineage>
</organism>
<comment type="caution">
    <text evidence="11">The sequence shown here is derived from an EMBL/GenBank/DDBJ whole genome shotgun (WGS) entry which is preliminary data.</text>
</comment>
<evidence type="ECO:0000256" key="8">
    <source>
        <dbReference type="PROSITE-ProRule" id="PRU00504"/>
    </source>
</evidence>
<evidence type="ECO:0000256" key="2">
    <source>
        <dbReference type="ARBA" id="ARBA00022723"/>
    </source>
</evidence>
<keyword evidence="5" id="KW-0862">Zinc</keyword>
<feature type="repeat" description="NHL" evidence="8">
    <location>
        <begin position="550"/>
        <end position="585"/>
    </location>
</feature>
<gene>
    <name evidence="11" type="ORF">ODALV1_LOCUS27198</name>
</gene>
<dbReference type="InterPro" id="IPR013083">
    <property type="entry name" value="Znf_RING/FYVE/PHD"/>
</dbReference>